<evidence type="ECO:0000256" key="1">
    <source>
        <dbReference type="ARBA" id="ARBA00001947"/>
    </source>
</evidence>
<evidence type="ECO:0000313" key="3">
    <source>
        <dbReference type="EnsemblMetazoa" id="RPRC001821-PA"/>
    </source>
</evidence>
<evidence type="ECO:0000259" key="2">
    <source>
        <dbReference type="Pfam" id="PF18027"/>
    </source>
</evidence>
<keyword evidence="4" id="KW-1185">Reference proteome</keyword>
<accession>T1HCQ7</accession>
<dbReference type="EMBL" id="ACPB03002274">
    <property type="status" value="NOT_ANNOTATED_CDS"/>
    <property type="molecule type" value="Genomic_DNA"/>
</dbReference>
<dbReference type="AlphaFoldDB" id="T1HCQ7"/>
<proteinExistence type="predicted"/>
<dbReference type="HOGENOM" id="CLU_1322364_0_0_1"/>
<protein>
    <submittedName>
        <fullName evidence="3">Pepdidase_M14_N domain-containing protein</fullName>
    </submittedName>
</protein>
<dbReference type="EnsemblMetazoa" id="RPRC001821-RA">
    <property type="protein sequence ID" value="RPRC001821-PA"/>
    <property type="gene ID" value="RPRC001821"/>
</dbReference>
<dbReference type="Gene3D" id="2.60.40.3120">
    <property type="match status" value="1"/>
</dbReference>
<dbReference type="PANTHER" id="PTHR12756:SF45">
    <property type="entry name" value="CYTOSOLIC CARBOXYPEPTIDASE NNA1"/>
    <property type="match status" value="1"/>
</dbReference>
<dbReference type="STRING" id="13249.T1HCQ7"/>
<dbReference type="Proteomes" id="UP000015103">
    <property type="component" value="Unassembled WGS sequence"/>
</dbReference>
<dbReference type="InParanoid" id="T1HCQ7"/>
<dbReference type="PANTHER" id="PTHR12756">
    <property type="entry name" value="CYTOSOLIC CARBOXYPEPTIDASE"/>
    <property type="match status" value="1"/>
</dbReference>
<comment type="cofactor">
    <cofactor evidence="1">
        <name>Zn(2+)</name>
        <dbReference type="ChEBI" id="CHEBI:29105"/>
    </cofactor>
</comment>
<sequence length="208" mass="24102">MLKKVDNLDKRYLNTLVLCEEILKGSYLSNLLTNTIKTNQVEINTDSRSQKPIARLKEPRDLFTLPKEPECAQEAARWPAECQVVDMKTHLIDALPPYPEPYYLVTGRETTVSQIGEDPGQVVFQYNPMSAVNYFTRSISGGNRVKPAGFPTKDLKFESRFESGNLEKAVKITDNYYELSLRSDLYTNKHMQWFYFLVENTRKDVLYR</sequence>
<dbReference type="InterPro" id="IPR050821">
    <property type="entry name" value="Cytosolic_carboxypeptidase"/>
</dbReference>
<feature type="domain" description="Cytosolic carboxypeptidase N-terminal" evidence="2">
    <location>
        <begin position="157"/>
        <end position="203"/>
    </location>
</feature>
<name>T1HCQ7_RHOPR</name>
<evidence type="ECO:0000313" key="4">
    <source>
        <dbReference type="Proteomes" id="UP000015103"/>
    </source>
</evidence>
<dbReference type="VEuPathDB" id="VectorBase:RPRC001821"/>
<organism evidence="3 4">
    <name type="scientific">Rhodnius prolixus</name>
    <name type="common">Triatomid bug</name>
    <dbReference type="NCBI Taxonomy" id="13249"/>
    <lineage>
        <taxon>Eukaryota</taxon>
        <taxon>Metazoa</taxon>
        <taxon>Ecdysozoa</taxon>
        <taxon>Arthropoda</taxon>
        <taxon>Hexapoda</taxon>
        <taxon>Insecta</taxon>
        <taxon>Pterygota</taxon>
        <taxon>Neoptera</taxon>
        <taxon>Paraneoptera</taxon>
        <taxon>Hemiptera</taxon>
        <taxon>Heteroptera</taxon>
        <taxon>Panheteroptera</taxon>
        <taxon>Cimicomorpha</taxon>
        <taxon>Reduviidae</taxon>
        <taxon>Triatominae</taxon>
        <taxon>Rhodnius</taxon>
    </lineage>
</organism>
<dbReference type="Pfam" id="PF18027">
    <property type="entry name" value="Pepdidase_M14_N"/>
    <property type="match status" value="1"/>
</dbReference>
<dbReference type="eggNOG" id="KOG3641">
    <property type="taxonomic scope" value="Eukaryota"/>
</dbReference>
<dbReference type="InterPro" id="IPR040626">
    <property type="entry name" value="Pepdidase_M14_N"/>
</dbReference>
<reference evidence="3" key="1">
    <citation type="submission" date="2015-05" db="UniProtKB">
        <authorList>
            <consortium name="EnsemblMetazoa"/>
        </authorList>
    </citation>
    <scope>IDENTIFICATION</scope>
</reference>
<dbReference type="EMBL" id="ACPB03002275">
    <property type="status" value="NOT_ANNOTATED_CDS"/>
    <property type="molecule type" value="Genomic_DNA"/>
</dbReference>